<name>A0A833DR86_9EURY</name>
<dbReference type="InterPro" id="IPR021122">
    <property type="entry name" value="RNA_ligase_dom_REL/Rnl2"/>
</dbReference>
<dbReference type="AlphaFoldDB" id="A0A833DR86"/>
<dbReference type="Gene3D" id="3.30.1490.70">
    <property type="match status" value="1"/>
</dbReference>
<feature type="domain" description="RNA ligase" evidence="1">
    <location>
        <begin position="86"/>
        <end position="253"/>
    </location>
</feature>
<dbReference type="Pfam" id="PF09414">
    <property type="entry name" value="RNA_ligase"/>
    <property type="match status" value="1"/>
</dbReference>
<dbReference type="EMBL" id="DQSV01000017">
    <property type="protein sequence ID" value="HIP16871.1"/>
    <property type="molecule type" value="Genomic_DNA"/>
</dbReference>
<dbReference type="NCBIfam" id="TIGR01209">
    <property type="entry name" value="RNA ligase"/>
    <property type="match status" value="1"/>
</dbReference>
<dbReference type="Gene3D" id="3.10.450.740">
    <property type="match status" value="1"/>
</dbReference>
<feature type="domain" description="RNA ligase Pab1020 C-terminal" evidence="2">
    <location>
        <begin position="264"/>
        <end position="389"/>
    </location>
</feature>
<dbReference type="Proteomes" id="UP000605144">
    <property type="component" value="Unassembled WGS sequence"/>
</dbReference>
<dbReference type="Pfam" id="PF18330">
    <property type="entry name" value="Lig_C"/>
    <property type="match status" value="1"/>
</dbReference>
<dbReference type="InterPro" id="IPR041596">
    <property type="entry name" value="Lig_Pab1020_C"/>
</dbReference>
<accession>A0A833DR86</accession>
<evidence type="ECO:0000313" key="3">
    <source>
        <dbReference type="EMBL" id="HIP16871.1"/>
    </source>
</evidence>
<sequence>MHINTSEISKKLNLEEEIIKNAFEKRVISLNKYKNRKYIAFKKKLRHIERGTTLFLNDGMDVVMGYPKIRRALVLDPTLKKYFIDRVVVEEKLNGYNIRIVNIDNEILAITRGGRICPFTTKKVLKLLNMDILKDYPDIMLCGEMVGLNNPYVPNYYSEVDNTTYKDEYNIITENLGFYIFDVRNRETNMSLPIEEKNRLLEKYNIPHVKPLGIFKKEDVVEIKNIVMKLNSEKREGIVLKDPNMLVDPIKYTTHYTQYSDLSVAFKYLFDLGIDFMFSRLVREGYQSFEFKEGEKELEKRAMSIGKAIIYSMVESIKMVSRGELITEDFELYFDSEGDMDEFLNYLKELHITYVIKKREVLKNGAYRIEIGRVYSSTNDKIKGHLKGSLW</sequence>
<dbReference type="GO" id="GO:0016874">
    <property type="term" value="F:ligase activity"/>
    <property type="evidence" value="ECO:0007669"/>
    <property type="project" value="UniProtKB-KW"/>
</dbReference>
<comment type="caution">
    <text evidence="3">The sequence shown here is derived from an EMBL/GenBank/DDBJ whole genome shotgun (WGS) entry which is preliminary data.</text>
</comment>
<dbReference type="Gene3D" id="3.30.70.2160">
    <property type="match status" value="1"/>
</dbReference>
<reference evidence="3" key="1">
    <citation type="journal article" date="2020" name="ISME J.">
        <title>Gammaproteobacteria mediating utilization of methyl-, sulfur- and petroleum organic compounds in deep ocean hydrothermal plumes.</title>
        <authorList>
            <person name="Zhou Z."/>
            <person name="Liu Y."/>
            <person name="Pan J."/>
            <person name="Cron B.R."/>
            <person name="Toner B.M."/>
            <person name="Anantharaman K."/>
            <person name="Breier J.A."/>
            <person name="Dick G.J."/>
            <person name="Li M."/>
        </authorList>
    </citation>
    <scope>NUCLEOTIDE SEQUENCE</scope>
    <source>
        <strain evidence="3">SZUA-1385</strain>
    </source>
</reference>
<organism evidence="3 4">
    <name type="scientific">Methanothermococcus okinawensis</name>
    <dbReference type="NCBI Taxonomy" id="155863"/>
    <lineage>
        <taxon>Archaea</taxon>
        <taxon>Methanobacteriati</taxon>
        <taxon>Methanobacteriota</taxon>
        <taxon>Methanomada group</taxon>
        <taxon>Methanococci</taxon>
        <taxon>Methanococcales</taxon>
        <taxon>Methanococcaceae</taxon>
        <taxon>Methanothermococcus</taxon>
    </lineage>
</organism>
<evidence type="ECO:0000259" key="2">
    <source>
        <dbReference type="Pfam" id="PF18330"/>
    </source>
</evidence>
<gene>
    <name evidence="3" type="ORF">EYG76_01010</name>
</gene>
<evidence type="ECO:0000259" key="1">
    <source>
        <dbReference type="Pfam" id="PF09414"/>
    </source>
</evidence>
<keyword evidence="3" id="KW-0436">Ligase</keyword>
<dbReference type="SUPFAM" id="SSF56091">
    <property type="entry name" value="DNA ligase/mRNA capping enzyme, catalytic domain"/>
    <property type="match status" value="1"/>
</dbReference>
<evidence type="ECO:0000313" key="4">
    <source>
        <dbReference type="Proteomes" id="UP000605144"/>
    </source>
</evidence>
<dbReference type="Gene3D" id="3.30.470.30">
    <property type="entry name" value="DNA ligase/mRNA capping enzyme"/>
    <property type="match status" value="1"/>
</dbReference>
<proteinExistence type="predicted"/>
<dbReference type="InterPro" id="IPR001072">
    <property type="entry name" value="RNA_ligase_Pab1020"/>
</dbReference>
<protein>
    <submittedName>
        <fullName evidence="3">RNA ligase</fullName>
    </submittedName>
</protein>
<dbReference type="PRINTS" id="PR01048">
    <property type="entry name" value="Y414FAMILY"/>
</dbReference>
<dbReference type="CDD" id="cd07894">
    <property type="entry name" value="Adenylation_RNA_ligase"/>
    <property type="match status" value="1"/>
</dbReference>